<gene>
    <name evidence="1" type="ORF">H5P28_01665</name>
</gene>
<name>A0A842HBF4_9BACT</name>
<keyword evidence="2" id="KW-1185">Reference proteome</keyword>
<dbReference type="SUPFAM" id="SSF51197">
    <property type="entry name" value="Clavaminate synthase-like"/>
    <property type="match status" value="1"/>
</dbReference>
<protein>
    <submittedName>
        <fullName evidence="1">YhcH/YjgK/YiaL family protein</fullName>
    </submittedName>
</protein>
<dbReference type="InterPro" id="IPR037012">
    <property type="entry name" value="NanQ/TabA/YiaL_sf"/>
</dbReference>
<organism evidence="1 2">
    <name type="scientific">Ruficoccus amylovorans</name>
    <dbReference type="NCBI Taxonomy" id="1804625"/>
    <lineage>
        <taxon>Bacteria</taxon>
        <taxon>Pseudomonadati</taxon>
        <taxon>Verrucomicrobiota</taxon>
        <taxon>Opitutia</taxon>
        <taxon>Puniceicoccales</taxon>
        <taxon>Cerasicoccaceae</taxon>
        <taxon>Ruficoccus</taxon>
    </lineage>
</organism>
<dbReference type="GO" id="GO:0005829">
    <property type="term" value="C:cytosol"/>
    <property type="evidence" value="ECO:0007669"/>
    <property type="project" value="TreeGrafter"/>
</dbReference>
<sequence>MIYDHLEQQFRYRNCHPGLDLAFDYLAGFDPGTPDGRVDLDGDRVFALVQSYTTSPADGRQFESHYNYVDLQYMVSGEEIIYHSPLDVLSESIPYDAERDVIFYSGAASQALILTPGMFTVLFPQDGHLPCCSHQADVESKKVVIKLRV</sequence>
<comment type="caution">
    <text evidence="1">The sequence shown here is derived from an EMBL/GenBank/DDBJ whole genome shotgun (WGS) entry which is preliminary data.</text>
</comment>
<dbReference type="Gene3D" id="2.60.120.370">
    <property type="entry name" value="YhcH/YjgK/YiaL"/>
    <property type="match status" value="1"/>
</dbReference>
<dbReference type="Proteomes" id="UP000546464">
    <property type="component" value="Unassembled WGS sequence"/>
</dbReference>
<evidence type="ECO:0000313" key="1">
    <source>
        <dbReference type="EMBL" id="MBC2592957.1"/>
    </source>
</evidence>
<dbReference type="EMBL" id="JACHVB010000012">
    <property type="protein sequence ID" value="MBC2592957.1"/>
    <property type="molecule type" value="Genomic_DNA"/>
</dbReference>
<dbReference type="NCBIfam" id="TIGR00022">
    <property type="entry name" value="YhcH/YjgK/YiaL family protein"/>
    <property type="match status" value="1"/>
</dbReference>
<dbReference type="PANTHER" id="PTHR34986:SF1">
    <property type="entry name" value="PROTEIN YIAL"/>
    <property type="match status" value="1"/>
</dbReference>
<proteinExistence type="predicted"/>
<dbReference type="RefSeq" id="WP_185673962.1">
    <property type="nucleotide sequence ID" value="NZ_JACHVB010000012.1"/>
</dbReference>
<dbReference type="PANTHER" id="PTHR34986">
    <property type="entry name" value="EVOLVED BETA-GALACTOSIDASE SUBUNIT BETA"/>
    <property type="match status" value="1"/>
</dbReference>
<dbReference type="InterPro" id="IPR004375">
    <property type="entry name" value="NanQ/TabA/YiaL"/>
</dbReference>
<evidence type="ECO:0000313" key="2">
    <source>
        <dbReference type="Proteomes" id="UP000546464"/>
    </source>
</evidence>
<dbReference type="AlphaFoldDB" id="A0A842HBF4"/>
<dbReference type="Pfam" id="PF04074">
    <property type="entry name" value="DUF386"/>
    <property type="match status" value="1"/>
</dbReference>
<accession>A0A842HBF4</accession>
<reference evidence="1 2" key="1">
    <citation type="submission" date="2020-07" db="EMBL/GenBank/DDBJ databases">
        <authorList>
            <person name="Feng X."/>
        </authorList>
    </citation>
    <scope>NUCLEOTIDE SEQUENCE [LARGE SCALE GENOMIC DNA]</scope>
    <source>
        <strain evidence="1 2">JCM31066</strain>
    </source>
</reference>